<keyword evidence="2 4" id="KW-0560">Oxidoreductase</keyword>
<evidence type="ECO:0000313" key="8">
    <source>
        <dbReference type="EMBL" id="GGW62326.1"/>
    </source>
</evidence>
<dbReference type="EMBL" id="BMYR01000007">
    <property type="protein sequence ID" value="GGW62326.1"/>
    <property type="molecule type" value="Genomic_DNA"/>
</dbReference>
<dbReference type="InterPro" id="IPR012394">
    <property type="entry name" value="Aldehyde_DH_NAD(P)"/>
</dbReference>
<keyword evidence="3" id="KW-0520">NAD</keyword>
<evidence type="ECO:0000259" key="7">
    <source>
        <dbReference type="Pfam" id="PF00171"/>
    </source>
</evidence>
<proteinExistence type="inferred from homology"/>
<accession>A0ABQ2WM63</accession>
<dbReference type="Pfam" id="PF00171">
    <property type="entry name" value="Aldedh"/>
    <property type="match status" value="1"/>
</dbReference>
<feature type="active site" evidence="5">
    <location>
        <position position="210"/>
    </location>
</feature>
<dbReference type="InterPro" id="IPR029510">
    <property type="entry name" value="Ald_DH_CS_GLU"/>
</dbReference>
<evidence type="ECO:0000256" key="3">
    <source>
        <dbReference type="ARBA" id="ARBA00023027"/>
    </source>
</evidence>
<evidence type="ECO:0000256" key="1">
    <source>
        <dbReference type="ARBA" id="ARBA00009986"/>
    </source>
</evidence>
<evidence type="ECO:0000256" key="4">
    <source>
        <dbReference type="PIRNR" id="PIRNR036492"/>
    </source>
</evidence>
<dbReference type="SUPFAM" id="SSF53720">
    <property type="entry name" value="ALDH-like"/>
    <property type="match status" value="1"/>
</dbReference>
<dbReference type="InterPro" id="IPR016161">
    <property type="entry name" value="Ald_DH/histidinol_DH"/>
</dbReference>
<protein>
    <recommendedName>
        <fullName evidence="4">Aldehyde dehydrogenase</fullName>
    </recommendedName>
</protein>
<dbReference type="PIRSF" id="PIRSF036492">
    <property type="entry name" value="ALDH"/>
    <property type="match status" value="1"/>
</dbReference>
<dbReference type="PANTHER" id="PTHR43570:SF20">
    <property type="entry name" value="ALDEHYDE DEHYDROGENASE ALDX-RELATED"/>
    <property type="match status" value="1"/>
</dbReference>
<dbReference type="CDD" id="cd07133">
    <property type="entry name" value="ALDH_CALDH_CalB"/>
    <property type="match status" value="1"/>
</dbReference>
<dbReference type="InterPro" id="IPR016162">
    <property type="entry name" value="Ald_DH_N"/>
</dbReference>
<name>A0ABQ2WM63_9ALTE</name>
<reference evidence="9" key="1">
    <citation type="journal article" date="2019" name="Int. J. Syst. Evol. Microbiol.">
        <title>The Global Catalogue of Microorganisms (GCM) 10K type strain sequencing project: providing services to taxonomists for standard genome sequencing and annotation.</title>
        <authorList>
            <consortium name="The Broad Institute Genomics Platform"/>
            <consortium name="The Broad Institute Genome Sequencing Center for Infectious Disease"/>
            <person name="Wu L."/>
            <person name="Ma J."/>
        </authorList>
    </citation>
    <scope>NUCLEOTIDE SEQUENCE [LARGE SCALE GENOMIC DNA]</scope>
    <source>
        <strain evidence="9">KCTC 23723</strain>
    </source>
</reference>
<feature type="domain" description="Aldehyde dehydrogenase" evidence="7">
    <location>
        <begin position="22"/>
        <end position="448"/>
    </location>
</feature>
<sequence>MLPLTEQFNQQQHAFFREPYPSIASRQQRLQTLALALKQHTTALCEAVSADFGQRSIAETRLLEIAPTLQGLHYQLAHLKRWMRPEKRHVHYTFAPASNYVMAQPLGVVGIIVPWNYPIFLALSPLMAALAAGNQVMLKLSEFTPATNQVLRTLCQQALGDCVSIIEGDAQVAAEFAALPFDHLLFTGSTAVGYKVMQAAAKNLTPVTLELGGKSPVLIAPDANIATMTERLLFGKTANAGQTCVAPDYVLVPRALQDALVSQLKADFARFYPNFPDTPDYSAIINTRQYQRLQALLRQAQAAGAEVIPCYTATTGMNNTDNVKGSEDVNEAKRIIPLTLILNAPDDSPILKEEIFGPLLPIIPYDDIADAIDYIRQRPKPLAIYVISDNQPLIERVLTQVQAGGVCINDTLLHVAQDDLPFGGIGPSGLGNYHGPEGFKRFSHIKAVHKKGRFSSSRFIYPPFDRPLFRALLNWLSR</sequence>
<evidence type="ECO:0000256" key="6">
    <source>
        <dbReference type="RuleBase" id="RU003345"/>
    </source>
</evidence>
<dbReference type="RefSeq" id="WP_189482668.1">
    <property type="nucleotide sequence ID" value="NZ_BMYR01000007.1"/>
</dbReference>
<evidence type="ECO:0000256" key="5">
    <source>
        <dbReference type="PROSITE-ProRule" id="PRU10007"/>
    </source>
</evidence>
<evidence type="ECO:0000256" key="2">
    <source>
        <dbReference type="ARBA" id="ARBA00023002"/>
    </source>
</evidence>
<dbReference type="Proteomes" id="UP000634667">
    <property type="component" value="Unassembled WGS sequence"/>
</dbReference>
<dbReference type="InterPro" id="IPR015590">
    <property type="entry name" value="Aldehyde_DH_dom"/>
</dbReference>
<evidence type="ECO:0000313" key="9">
    <source>
        <dbReference type="Proteomes" id="UP000634667"/>
    </source>
</evidence>
<keyword evidence="9" id="KW-1185">Reference proteome</keyword>
<dbReference type="InterPro" id="IPR016163">
    <property type="entry name" value="Ald_DH_C"/>
</dbReference>
<organism evidence="8 9">
    <name type="scientific">Alishewanella tabrizica</name>
    <dbReference type="NCBI Taxonomy" id="671278"/>
    <lineage>
        <taxon>Bacteria</taxon>
        <taxon>Pseudomonadati</taxon>
        <taxon>Pseudomonadota</taxon>
        <taxon>Gammaproteobacteria</taxon>
        <taxon>Alteromonadales</taxon>
        <taxon>Alteromonadaceae</taxon>
        <taxon>Alishewanella</taxon>
    </lineage>
</organism>
<dbReference type="Gene3D" id="3.40.605.10">
    <property type="entry name" value="Aldehyde Dehydrogenase, Chain A, domain 1"/>
    <property type="match status" value="1"/>
</dbReference>
<comment type="similarity">
    <text evidence="1 4 6">Belongs to the aldehyde dehydrogenase family.</text>
</comment>
<dbReference type="PROSITE" id="PS00687">
    <property type="entry name" value="ALDEHYDE_DEHYDR_GLU"/>
    <property type="match status" value="1"/>
</dbReference>
<dbReference type="Gene3D" id="3.40.309.10">
    <property type="entry name" value="Aldehyde Dehydrogenase, Chain A, domain 2"/>
    <property type="match status" value="1"/>
</dbReference>
<gene>
    <name evidence="8" type="primary">calB</name>
    <name evidence="8" type="ORF">GCM10008111_17810</name>
</gene>
<dbReference type="PANTHER" id="PTHR43570">
    <property type="entry name" value="ALDEHYDE DEHYDROGENASE"/>
    <property type="match status" value="1"/>
</dbReference>
<comment type="caution">
    <text evidence="8">The sequence shown here is derived from an EMBL/GenBank/DDBJ whole genome shotgun (WGS) entry which is preliminary data.</text>
</comment>